<dbReference type="KEGG" id="rru:Rru_A3020"/>
<dbReference type="Proteomes" id="UP000001929">
    <property type="component" value="Chromosome"/>
</dbReference>
<evidence type="ECO:0000313" key="2">
    <source>
        <dbReference type="EMBL" id="ABC23815.1"/>
    </source>
</evidence>
<dbReference type="EnsemblBacteria" id="ABC23815">
    <property type="protein sequence ID" value="ABC23815"/>
    <property type="gene ID" value="Rru_A3020"/>
</dbReference>
<organism evidence="2 3">
    <name type="scientific">Rhodospirillum rubrum (strain ATCC 11170 / ATH 1.1.1 / DSM 467 / LMG 4362 / NCIMB 8255 / S1)</name>
    <dbReference type="NCBI Taxonomy" id="269796"/>
    <lineage>
        <taxon>Bacteria</taxon>
        <taxon>Pseudomonadati</taxon>
        <taxon>Pseudomonadota</taxon>
        <taxon>Alphaproteobacteria</taxon>
        <taxon>Rhodospirillales</taxon>
        <taxon>Rhodospirillaceae</taxon>
        <taxon>Rhodospirillum</taxon>
    </lineage>
</organism>
<dbReference type="GO" id="GO:0042597">
    <property type="term" value="C:periplasmic space"/>
    <property type="evidence" value="ECO:0007669"/>
    <property type="project" value="InterPro"/>
</dbReference>
<dbReference type="PATRIC" id="fig|269796.9.peg.3129"/>
<sequence>MRPSLKIFSTLALCLLPLAGASAQGMGPGGQGNAMMMGPGRILAAVNLPTLKTDLGITAAQEPQWATYEKAFTALIDTQADMQASTQDLAMTKAERMDMRSAHWDATVDLRTDLQKARDGLVGVLSPAQITILNQKAPALPLTNGPAR</sequence>
<feature type="chain" id="PRO_5004214921" description="LTXXQ motif family protein" evidence="1">
    <location>
        <begin position="24"/>
        <end position="148"/>
    </location>
</feature>
<keyword evidence="3" id="KW-1185">Reference proteome</keyword>
<evidence type="ECO:0000313" key="3">
    <source>
        <dbReference type="Proteomes" id="UP000001929"/>
    </source>
</evidence>
<evidence type="ECO:0000256" key="1">
    <source>
        <dbReference type="SAM" id="SignalP"/>
    </source>
</evidence>
<evidence type="ECO:0008006" key="4">
    <source>
        <dbReference type="Google" id="ProtNLM"/>
    </source>
</evidence>
<dbReference type="Pfam" id="PF07813">
    <property type="entry name" value="LTXXQ"/>
    <property type="match status" value="1"/>
</dbReference>
<reference evidence="2 3" key="1">
    <citation type="journal article" date="2011" name="Stand. Genomic Sci.">
        <title>Complete genome sequence of Rhodospirillum rubrum type strain (S1).</title>
        <authorList>
            <person name="Munk A.C."/>
            <person name="Copeland A."/>
            <person name="Lucas S."/>
            <person name="Lapidus A."/>
            <person name="Del Rio T.G."/>
            <person name="Barry K."/>
            <person name="Detter J.C."/>
            <person name="Hammon N."/>
            <person name="Israni S."/>
            <person name="Pitluck S."/>
            <person name="Brettin T."/>
            <person name="Bruce D."/>
            <person name="Han C."/>
            <person name="Tapia R."/>
            <person name="Gilna P."/>
            <person name="Schmutz J."/>
            <person name="Larimer F."/>
            <person name="Land M."/>
            <person name="Kyrpides N.C."/>
            <person name="Mavromatis K."/>
            <person name="Richardson P."/>
            <person name="Rohde M."/>
            <person name="Goker M."/>
            <person name="Klenk H.P."/>
            <person name="Zhang Y."/>
            <person name="Roberts G.P."/>
            <person name="Reslewic S."/>
            <person name="Schwartz D.C."/>
        </authorList>
    </citation>
    <scope>NUCLEOTIDE SEQUENCE [LARGE SCALE GENOMIC DNA]</scope>
    <source>
        <strain evidence="3">ATCC 11170 / ATH 1.1.1 / DSM 467 / LMG 4362 / NCIMB 8255 / S1</strain>
    </source>
</reference>
<dbReference type="AlphaFoldDB" id="Q2RPY0"/>
<feature type="signal peptide" evidence="1">
    <location>
        <begin position="1"/>
        <end position="23"/>
    </location>
</feature>
<name>Q2RPY0_RHORT</name>
<gene>
    <name evidence="2" type="ordered locus">Rru_A3020</name>
</gene>
<protein>
    <recommendedName>
        <fullName evidence="4">LTXXQ motif family protein</fullName>
    </recommendedName>
</protein>
<proteinExistence type="predicted"/>
<accession>Q2RPY0</accession>
<dbReference type="EMBL" id="CP000230">
    <property type="protein sequence ID" value="ABC23815.1"/>
    <property type="molecule type" value="Genomic_DNA"/>
</dbReference>
<keyword evidence="1" id="KW-0732">Signal</keyword>
<dbReference type="HOGENOM" id="CLU_147402_0_0_5"/>
<dbReference type="InterPro" id="IPR012899">
    <property type="entry name" value="LTXXQ"/>
</dbReference>